<keyword evidence="4" id="KW-0012">Acyltransferase</keyword>
<keyword evidence="2" id="KW-1133">Transmembrane helix</keyword>
<protein>
    <submittedName>
        <fullName evidence="4">Acyltransferase</fullName>
    </submittedName>
</protein>
<evidence type="ECO:0000256" key="2">
    <source>
        <dbReference type="SAM" id="Phobius"/>
    </source>
</evidence>
<feature type="region of interest" description="Disordered" evidence="1">
    <location>
        <begin position="28"/>
        <end position="89"/>
    </location>
</feature>
<comment type="caution">
    <text evidence="4">The sequence shown here is derived from an EMBL/GenBank/DDBJ whole genome shotgun (WGS) entry which is preliminary data.</text>
</comment>
<proteinExistence type="predicted"/>
<feature type="transmembrane region" description="Helical" evidence="2">
    <location>
        <begin position="249"/>
        <end position="269"/>
    </location>
</feature>
<sequence length="466" mass="52304">MTTAESGRAGLEADGDTTMALRAVNSFAAQSGGASRHDERVPGHLYGRVSVPVQPSGPVDEPGPVDLPGPTSTSASEPVPAPAFQAPPRKPGRDRYLDLLRALALVRVVIYHNFSWTWLPLIFPSMGVMFALAGSLMARSLSRPALSVLRSRLRRLLPPMWMFGVVVLPLMMLDGWGPNSSGHPVWWWIHLAFWVLPVSTPPFASHLAGFGGHVPDTWAQQIVVPLWYLRAYLWFMLLSPLMLKAVRRLPWVTLLLPLALSAFLNSGLVDQSGRVMETITDFTTFAACWLLGMAHHEGLFRRIPQYVVPSVAPLVLAFGYWWLQQAPVDQPRIGPDLEAVPLAQAIWSFGSVLLLLHLSPSWEKWPPRLERFNGVVTLLNSRAVSLYLWHCLALVLTEPLIAPLWNNDFFYTHLHWLLTSQWFPLLVAIPLIVLALVLFGWVEDVAAKRRPRLFPYPRRPRGQRRK</sequence>
<name>A0ABT3TMD8_9ACTN</name>
<keyword evidence="2" id="KW-0472">Membrane</keyword>
<feature type="domain" description="Acyltransferase 3" evidence="3">
    <location>
        <begin position="95"/>
        <end position="437"/>
    </location>
</feature>
<feature type="transmembrane region" description="Helical" evidence="2">
    <location>
        <begin position="118"/>
        <end position="136"/>
    </location>
</feature>
<organism evidence="4 5">
    <name type="scientific">Streptomyces beihaiensis</name>
    <dbReference type="NCBI Taxonomy" id="2984495"/>
    <lineage>
        <taxon>Bacteria</taxon>
        <taxon>Bacillati</taxon>
        <taxon>Actinomycetota</taxon>
        <taxon>Actinomycetes</taxon>
        <taxon>Kitasatosporales</taxon>
        <taxon>Streptomycetaceae</taxon>
        <taxon>Streptomyces</taxon>
    </lineage>
</organism>
<dbReference type="EMBL" id="JAPHNL010000001">
    <property type="protein sequence ID" value="MCX3058199.1"/>
    <property type="molecule type" value="Genomic_DNA"/>
</dbReference>
<evidence type="ECO:0000259" key="3">
    <source>
        <dbReference type="Pfam" id="PF01757"/>
    </source>
</evidence>
<keyword evidence="5" id="KW-1185">Reference proteome</keyword>
<evidence type="ECO:0000313" key="5">
    <source>
        <dbReference type="Proteomes" id="UP001163064"/>
    </source>
</evidence>
<feature type="transmembrane region" description="Helical" evidence="2">
    <location>
        <begin position="422"/>
        <end position="442"/>
    </location>
</feature>
<dbReference type="Proteomes" id="UP001163064">
    <property type="component" value="Unassembled WGS sequence"/>
</dbReference>
<evidence type="ECO:0000313" key="4">
    <source>
        <dbReference type="EMBL" id="MCX3058199.1"/>
    </source>
</evidence>
<dbReference type="RefSeq" id="WP_266595017.1">
    <property type="nucleotide sequence ID" value="NZ_JAPHNL010000001.1"/>
</dbReference>
<feature type="transmembrane region" description="Helical" evidence="2">
    <location>
        <begin position="185"/>
        <end position="210"/>
    </location>
</feature>
<reference evidence="4" key="1">
    <citation type="submission" date="2022-10" db="EMBL/GenBank/DDBJ databases">
        <title>Streptomyces beihaiensis sp. nov., a chitin degrading actinobacterium, isolated from shrimp pond soil.</title>
        <authorList>
            <person name="Xie J."/>
            <person name="Shen N."/>
        </authorList>
    </citation>
    <scope>NUCLEOTIDE SEQUENCE</scope>
    <source>
        <strain evidence="4">GXMU-J5</strain>
    </source>
</reference>
<gene>
    <name evidence="4" type="ORF">OFY01_00095</name>
</gene>
<feature type="transmembrane region" description="Helical" evidence="2">
    <location>
        <begin position="383"/>
        <end position="402"/>
    </location>
</feature>
<dbReference type="InterPro" id="IPR002656">
    <property type="entry name" value="Acyl_transf_3_dom"/>
</dbReference>
<dbReference type="GO" id="GO:0016746">
    <property type="term" value="F:acyltransferase activity"/>
    <property type="evidence" value="ECO:0007669"/>
    <property type="project" value="UniProtKB-KW"/>
</dbReference>
<keyword evidence="4" id="KW-0808">Transferase</keyword>
<keyword evidence="2" id="KW-0812">Transmembrane</keyword>
<feature type="transmembrane region" description="Helical" evidence="2">
    <location>
        <begin position="222"/>
        <end position="243"/>
    </location>
</feature>
<feature type="transmembrane region" description="Helical" evidence="2">
    <location>
        <begin position="342"/>
        <end position="362"/>
    </location>
</feature>
<feature type="transmembrane region" description="Helical" evidence="2">
    <location>
        <begin position="303"/>
        <end position="322"/>
    </location>
</feature>
<dbReference type="Pfam" id="PF01757">
    <property type="entry name" value="Acyl_transf_3"/>
    <property type="match status" value="1"/>
</dbReference>
<evidence type="ECO:0000256" key="1">
    <source>
        <dbReference type="SAM" id="MobiDB-lite"/>
    </source>
</evidence>
<feature type="transmembrane region" description="Helical" evidence="2">
    <location>
        <begin position="156"/>
        <end position="173"/>
    </location>
</feature>
<accession>A0ABT3TMD8</accession>